<name>A0ABX8CMV0_9NOCA</name>
<dbReference type="InterPro" id="IPR038727">
    <property type="entry name" value="NadR/Ttd14_AAA_dom"/>
</dbReference>
<protein>
    <submittedName>
        <fullName evidence="2">ATP-binding protein</fullName>
    </submittedName>
</protein>
<dbReference type="RefSeq" id="WP_213556779.1">
    <property type="nucleotide sequence ID" value="NZ_JBHZDI010000018.1"/>
</dbReference>
<evidence type="ECO:0000313" key="2">
    <source>
        <dbReference type="EMBL" id="QVI20671.1"/>
    </source>
</evidence>
<dbReference type="Proteomes" id="UP000683310">
    <property type="component" value="Chromosome"/>
</dbReference>
<dbReference type="EMBL" id="CP074371">
    <property type="protein sequence ID" value="QVI20671.1"/>
    <property type="molecule type" value="Genomic_DNA"/>
</dbReference>
<reference evidence="2 3" key="1">
    <citation type="submission" date="2021-04" db="EMBL/GenBank/DDBJ databases">
        <title>Nocardia tengchongensis.</title>
        <authorList>
            <person name="Zhuang k."/>
            <person name="Ran Y."/>
            <person name="Li W."/>
        </authorList>
    </citation>
    <scope>NUCLEOTIDE SEQUENCE [LARGE SCALE GENOMIC DNA]</scope>
    <source>
        <strain evidence="2 3">CFH S0057</strain>
    </source>
</reference>
<dbReference type="SUPFAM" id="SSF52540">
    <property type="entry name" value="P-loop containing nucleoside triphosphate hydrolases"/>
    <property type="match status" value="1"/>
</dbReference>
<sequence length="175" mass="19291">MRIGVSGPHGTGKTTLVHELCSRFNELTPVEEPYVLLEEDGYDFEYPPSRADYRAQLTRSIQLLTTEPDGSVFDRTPLDFLAYLSATGLDIESATTPAAVRNALATLDLLVLVPITPETERLLPPAEMLGLRHTVNEVLLELAYTDPLHLLADIPVIELNVPLADRVETIGAMIR</sequence>
<evidence type="ECO:0000259" key="1">
    <source>
        <dbReference type="Pfam" id="PF13521"/>
    </source>
</evidence>
<organism evidence="2 3">
    <name type="scientific">Nocardia tengchongensis</name>
    <dbReference type="NCBI Taxonomy" id="2055889"/>
    <lineage>
        <taxon>Bacteria</taxon>
        <taxon>Bacillati</taxon>
        <taxon>Actinomycetota</taxon>
        <taxon>Actinomycetes</taxon>
        <taxon>Mycobacteriales</taxon>
        <taxon>Nocardiaceae</taxon>
        <taxon>Nocardia</taxon>
    </lineage>
</organism>
<accession>A0ABX8CMV0</accession>
<gene>
    <name evidence="2" type="ORF">KHQ06_31875</name>
</gene>
<keyword evidence="2" id="KW-0067">ATP-binding</keyword>
<dbReference type="GO" id="GO:0005524">
    <property type="term" value="F:ATP binding"/>
    <property type="evidence" value="ECO:0007669"/>
    <property type="project" value="UniProtKB-KW"/>
</dbReference>
<dbReference type="InterPro" id="IPR027417">
    <property type="entry name" value="P-loop_NTPase"/>
</dbReference>
<evidence type="ECO:0000313" key="3">
    <source>
        <dbReference type="Proteomes" id="UP000683310"/>
    </source>
</evidence>
<keyword evidence="3" id="KW-1185">Reference proteome</keyword>
<proteinExistence type="predicted"/>
<feature type="domain" description="NadR/Ttd14 AAA" evidence="1">
    <location>
        <begin position="3"/>
        <end position="121"/>
    </location>
</feature>
<dbReference type="Pfam" id="PF13521">
    <property type="entry name" value="AAA_28"/>
    <property type="match status" value="1"/>
</dbReference>
<dbReference type="Gene3D" id="3.40.50.300">
    <property type="entry name" value="P-loop containing nucleotide triphosphate hydrolases"/>
    <property type="match status" value="1"/>
</dbReference>
<keyword evidence="2" id="KW-0547">Nucleotide-binding</keyword>